<protein>
    <recommendedName>
        <fullName evidence="9">Phosphatidic acid phosphatase type 2/haloperoxidase domain-containing protein</fullName>
    </recommendedName>
</protein>
<dbReference type="Gene3D" id="1.20.144.10">
    <property type="entry name" value="Phosphatidic acid phosphatase type 2/haloperoxidase"/>
    <property type="match status" value="1"/>
</dbReference>
<comment type="subcellular location">
    <subcellularLocation>
        <location evidence="1">Cell membrane</location>
        <topology evidence="1">Multi-pass membrane protein</topology>
    </subcellularLocation>
</comment>
<evidence type="ECO:0000256" key="2">
    <source>
        <dbReference type="ARBA" id="ARBA00022475"/>
    </source>
</evidence>
<evidence type="ECO:0000256" key="4">
    <source>
        <dbReference type="ARBA" id="ARBA00022801"/>
    </source>
</evidence>
<dbReference type="InterPro" id="IPR000326">
    <property type="entry name" value="PAP2/HPO"/>
</dbReference>
<feature type="compositionally biased region" description="Low complexity" evidence="7">
    <location>
        <begin position="1"/>
        <end position="21"/>
    </location>
</feature>
<accession>A0A2U1ZWK0</accession>
<feature type="transmembrane region" description="Helical" evidence="8">
    <location>
        <begin position="157"/>
        <end position="187"/>
    </location>
</feature>
<dbReference type="InterPro" id="IPR036938">
    <property type="entry name" value="PAP2/HPO_sf"/>
</dbReference>
<evidence type="ECO:0000256" key="8">
    <source>
        <dbReference type="SAM" id="Phobius"/>
    </source>
</evidence>
<comment type="caution">
    <text evidence="10">The sequence shown here is derived from an EMBL/GenBank/DDBJ whole genome shotgun (WGS) entry which is preliminary data.</text>
</comment>
<evidence type="ECO:0000313" key="11">
    <source>
        <dbReference type="Proteomes" id="UP000245166"/>
    </source>
</evidence>
<name>A0A2U1ZWK0_9MICO</name>
<evidence type="ECO:0000256" key="3">
    <source>
        <dbReference type="ARBA" id="ARBA00022692"/>
    </source>
</evidence>
<dbReference type="SMART" id="SM00014">
    <property type="entry name" value="acidPPc"/>
    <property type="match status" value="1"/>
</dbReference>
<dbReference type="OrthoDB" id="5289372at2"/>
<dbReference type="GO" id="GO:0016787">
    <property type="term" value="F:hydrolase activity"/>
    <property type="evidence" value="ECO:0007669"/>
    <property type="project" value="UniProtKB-KW"/>
</dbReference>
<feature type="domain" description="Phosphatidic acid phosphatase type 2/haloperoxidase" evidence="9">
    <location>
        <begin position="113"/>
        <end position="218"/>
    </location>
</feature>
<dbReference type="AlphaFoldDB" id="A0A2U1ZWK0"/>
<proteinExistence type="predicted"/>
<evidence type="ECO:0000256" key="1">
    <source>
        <dbReference type="ARBA" id="ARBA00004651"/>
    </source>
</evidence>
<dbReference type="CDD" id="cd03392">
    <property type="entry name" value="PAP2_like_2"/>
    <property type="match status" value="1"/>
</dbReference>
<dbReference type="GO" id="GO:0005886">
    <property type="term" value="C:plasma membrane"/>
    <property type="evidence" value="ECO:0007669"/>
    <property type="project" value="UniProtKB-SubCell"/>
</dbReference>
<evidence type="ECO:0000313" key="10">
    <source>
        <dbReference type="EMBL" id="PWD51351.1"/>
    </source>
</evidence>
<dbReference type="Pfam" id="PF01569">
    <property type="entry name" value="PAP2"/>
    <property type="match status" value="1"/>
</dbReference>
<keyword evidence="6 8" id="KW-0472">Membrane</keyword>
<feature type="transmembrane region" description="Helical" evidence="8">
    <location>
        <begin position="32"/>
        <end position="54"/>
    </location>
</feature>
<keyword evidence="4" id="KW-0378">Hydrolase</keyword>
<feature type="transmembrane region" description="Helical" evidence="8">
    <location>
        <begin position="199"/>
        <end position="222"/>
    </location>
</feature>
<evidence type="ECO:0000256" key="5">
    <source>
        <dbReference type="ARBA" id="ARBA00022989"/>
    </source>
</evidence>
<dbReference type="SUPFAM" id="SSF48317">
    <property type="entry name" value="Acid phosphatase/Vanadium-dependent haloperoxidase"/>
    <property type="match status" value="1"/>
</dbReference>
<organism evidence="10 11">
    <name type="scientific">Serinibacter arcticus</name>
    <dbReference type="NCBI Taxonomy" id="1655435"/>
    <lineage>
        <taxon>Bacteria</taxon>
        <taxon>Bacillati</taxon>
        <taxon>Actinomycetota</taxon>
        <taxon>Actinomycetes</taxon>
        <taxon>Micrococcales</taxon>
        <taxon>Beutenbergiaceae</taxon>
        <taxon>Serinibacter</taxon>
    </lineage>
</organism>
<evidence type="ECO:0000256" key="7">
    <source>
        <dbReference type="SAM" id="MobiDB-lite"/>
    </source>
</evidence>
<dbReference type="EMBL" id="PYHR01000002">
    <property type="protein sequence ID" value="PWD51351.1"/>
    <property type="molecule type" value="Genomic_DNA"/>
</dbReference>
<dbReference type="RefSeq" id="WP_109229733.1">
    <property type="nucleotide sequence ID" value="NZ_PYHR01000002.1"/>
</dbReference>
<evidence type="ECO:0000256" key="6">
    <source>
        <dbReference type="ARBA" id="ARBA00023136"/>
    </source>
</evidence>
<feature type="transmembrane region" description="Helical" evidence="8">
    <location>
        <begin position="116"/>
        <end position="137"/>
    </location>
</feature>
<reference evidence="10 11" key="1">
    <citation type="submission" date="2018-03" db="EMBL/GenBank/DDBJ databases">
        <title>Genome assembly of novel Miniimonas species PCH200.</title>
        <authorList>
            <person name="Thakur V."/>
            <person name="Kumar V."/>
            <person name="Singh D."/>
        </authorList>
    </citation>
    <scope>NUCLEOTIDE SEQUENCE [LARGE SCALE GENOMIC DNA]</scope>
    <source>
        <strain evidence="10 11">PCH200</strain>
    </source>
</reference>
<evidence type="ECO:0000259" key="9">
    <source>
        <dbReference type="SMART" id="SM00014"/>
    </source>
</evidence>
<sequence>MPDLPDAAAGADPVGAATPVDPADDRPRRREAAVAGGLAVVVSVVIGLVVMFGFRGENALDRGWADLMASMRDAAPWFMAVARGLDQFGGHLLGIVVVPLVVALVLLLAGRRWGALYFLVSTVAGAALVQLLKFLYARERPQDMLVTSDAGSFPSGHVANACVMALVLAILVGRAWFWVVAVLYALAMLVSRTYLSVHWLTDTLGGLAVAVGVVLLIGAAMWKPLSREWEGRQSRAVSAA</sequence>
<keyword evidence="2" id="KW-1003">Cell membrane</keyword>
<keyword evidence="11" id="KW-1185">Reference proteome</keyword>
<keyword evidence="3 8" id="KW-0812">Transmembrane</keyword>
<dbReference type="Proteomes" id="UP000245166">
    <property type="component" value="Unassembled WGS sequence"/>
</dbReference>
<gene>
    <name evidence="10" type="ORF">C8046_12455</name>
</gene>
<feature type="region of interest" description="Disordered" evidence="7">
    <location>
        <begin position="1"/>
        <end position="26"/>
    </location>
</feature>
<dbReference type="PANTHER" id="PTHR14969:SF62">
    <property type="entry name" value="DECAPRENYLPHOSPHORYL-5-PHOSPHORIBOSE PHOSPHATASE RV3807C-RELATED"/>
    <property type="match status" value="1"/>
</dbReference>
<feature type="transmembrane region" description="Helical" evidence="8">
    <location>
        <begin position="88"/>
        <end position="109"/>
    </location>
</feature>
<keyword evidence="5 8" id="KW-1133">Transmembrane helix</keyword>
<dbReference type="PANTHER" id="PTHR14969">
    <property type="entry name" value="SPHINGOSINE-1-PHOSPHATE PHOSPHOHYDROLASE"/>
    <property type="match status" value="1"/>
</dbReference>